<accession>A0ABU6SFH0</accession>
<feature type="compositionally biased region" description="Acidic residues" evidence="1">
    <location>
        <begin position="195"/>
        <end position="205"/>
    </location>
</feature>
<feature type="compositionally biased region" description="Basic residues" evidence="1">
    <location>
        <begin position="73"/>
        <end position="84"/>
    </location>
</feature>
<proteinExistence type="predicted"/>
<protein>
    <submittedName>
        <fullName evidence="2">Uncharacterized protein</fullName>
    </submittedName>
</protein>
<dbReference type="Proteomes" id="UP001341840">
    <property type="component" value="Unassembled WGS sequence"/>
</dbReference>
<gene>
    <name evidence="2" type="ORF">PIB30_043589</name>
</gene>
<evidence type="ECO:0000313" key="2">
    <source>
        <dbReference type="EMBL" id="MED6135156.1"/>
    </source>
</evidence>
<feature type="region of interest" description="Disordered" evidence="1">
    <location>
        <begin position="56"/>
        <end position="103"/>
    </location>
</feature>
<dbReference type="EMBL" id="JASCZI010060670">
    <property type="protein sequence ID" value="MED6135156.1"/>
    <property type="molecule type" value="Genomic_DNA"/>
</dbReference>
<feature type="region of interest" description="Disordered" evidence="1">
    <location>
        <begin position="148"/>
        <end position="276"/>
    </location>
</feature>
<comment type="caution">
    <text evidence="2">The sequence shown here is derived from an EMBL/GenBank/DDBJ whole genome shotgun (WGS) entry which is preliminary data.</text>
</comment>
<name>A0ABU6SFH0_9FABA</name>
<reference evidence="2 3" key="1">
    <citation type="journal article" date="2023" name="Plants (Basel)">
        <title>Bridging the Gap: Combining Genomics and Transcriptomics Approaches to Understand Stylosanthes scabra, an Orphan Legume from the Brazilian Caatinga.</title>
        <authorList>
            <person name="Ferreira-Neto J.R.C."/>
            <person name="da Silva M.D."/>
            <person name="Binneck E."/>
            <person name="de Melo N.F."/>
            <person name="da Silva R.H."/>
            <person name="de Melo A.L.T.M."/>
            <person name="Pandolfi V."/>
            <person name="Bustamante F.O."/>
            <person name="Brasileiro-Vidal A.C."/>
            <person name="Benko-Iseppon A.M."/>
        </authorList>
    </citation>
    <scope>NUCLEOTIDE SEQUENCE [LARGE SCALE GENOMIC DNA]</scope>
    <source>
        <tissue evidence="2">Leaves</tissue>
    </source>
</reference>
<evidence type="ECO:0000313" key="3">
    <source>
        <dbReference type="Proteomes" id="UP001341840"/>
    </source>
</evidence>
<sequence length="276" mass="30117">MVRHTPRAPARWPWRARAVGLATFGRSYQVARRVSTAARWPWCVRALALGALGVAPGRATRPRPSDGAPAMDRKRKSVVAKGKGKLAMPPTRKSSRLAGLPPSLPPTSPKFVLGPNKLLVLSIAAAKVETRPKAQENIQAPVVKPPTNIKDLCETSPEAPKPKKVKVIDLTSDEEEEAQEKEAAMEQPTLVATQAEDEEKEEDPEEHPPSYSPLSPFPATPELGPREYDDPHNWNYDGDLYQCGTDVASGEPATAQDWDSAEEEEEDRSTSSTSTD</sequence>
<evidence type="ECO:0000256" key="1">
    <source>
        <dbReference type="SAM" id="MobiDB-lite"/>
    </source>
</evidence>
<keyword evidence="3" id="KW-1185">Reference proteome</keyword>
<organism evidence="2 3">
    <name type="scientific">Stylosanthes scabra</name>
    <dbReference type="NCBI Taxonomy" id="79078"/>
    <lineage>
        <taxon>Eukaryota</taxon>
        <taxon>Viridiplantae</taxon>
        <taxon>Streptophyta</taxon>
        <taxon>Embryophyta</taxon>
        <taxon>Tracheophyta</taxon>
        <taxon>Spermatophyta</taxon>
        <taxon>Magnoliopsida</taxon>
        <taxon>eudicotyledons</taxon>
        <taxon>Gunneridae</taxon>
        <taxon>Pentapetalae</taxon>
        <taxon>rosids</taxon>
        <taxon>fabids</taxon>
        <taxon>Fabales</taxon>
        <taxon>Fabaceae</taxon>
        <taxon>Papilionoideae</taxon>
        <taxon>50 kb inversion clade</taxon>
        <taxon>dalbergioids sensu lato</taxon>
        <taxon>Dalbergieae</taxon>
        <taxon>Pterocarpus clade</taxon>
        <taxon>Stylosanthes</taxon>
    </lineage>
</organism>